<dbReference type="EMBL" id="JABFUD020000004">
    <property type="protein sequence ID" value="KAI5081111.1"/>
    <property type="molecule type" value="Genomic_DNA"/>
</dbReference>
<protein>
    <submittedName>
        <fullName evidence="1">Uncharacterized protein</fullName>
    </submittedName>
</protein>
<gene>
    <name evidence="1" type="ORF">GOP47_0004294</name>
</gene>
<evidence type="ECO:0000313" key="1">
    <source>
        <dbReference type="EMBL" id="KAI5081111.1"/>
    </source>
</evidence>
<feature type="non-terminal residue" evidence="1">
    <location>
        <position position="1"/>
    </location>
</feature>
<comment type="caution">
    <text evidence="1">The sequence shown here is derived from an EMBL/GenBank/DDBJ whole genome shotgun (WGS) entry which is preliminary data.</text>
</comment>
<organism evidence="1 2">
    <name type="scientific">Adiantum capillus-veneris</name>
    <name type="common">Maidenhair fern</name>
    <dbReference type="NCBI Taxonomy" id="13818"/>
    <lineage>
        <taxon>Eukaryota</taxon>
        <taxon>Viridiplantae</taxon>
        <taxon>Streptophyta</taxon>
        <taxon>Embryophyta</taxon>
        <taxon>Tracheophyta</taxon>
        <taxon>Polypodiopsida</taxon>
        <taxon>Polypodiidae</taxon>
        <taxon>Polypodiales</taxon>
        <taxon>Pteridineae</taxon>
        <taxon>Pteridaceae</taxon>
        <taxon>Vittarioideae</taxon>
        <taxon>Adiantum</taxon>
    </lineage>
</organism>
<dbReference type="OrthoDB" id="1994897at2759"/>
<proteinExistence type="predicted"/>
<keyword evidence="2" id="KW-1185">Reference proteome</keyword>
<dbReference type="AlphaFoldDB" id="A0A9D4V8E6"/>
<name>A0A9D4V8E6_ADICA</name>
<evidence type="ECO:0000313" key="2">
    <source>
        <dbReference type="Proteomes" id="UP000886520"/>
    </source>
</evidence>
<accession>A0A9D4V8E6</accession>
<sequence length="160" mass="18503">PRRRKSSKATNIFHFSWKARVLDFKVEVGKKTVKQVFVQHVFTHSDVIANGGDVSMVHNPRCNYVYPSLYEEWEPLKCIIGLISVTDAHIGVLQYAGRTSKSLVDEGIFFYDHFYQLNQRNQRGALVKVPLPTNWNSVDWSIPDTTMSEALRSRLYRDVQ</sequence>
<feature type="non-terminal residue" evidence="1">
    <location>
        <position position="160"/>
    </location>
</feature>
<dbReference type="Proteomes" id="UP000886520">
    <property type="component" value="Chromosome 4"/>
</dbReference>
<reference evidence="1" key="1">
    <citation type="submission" date="2021-01" db="EMBL/GenBank/DDBJ databases">
        <title>Adiantum capillus-veneris genome.</title>
        <authorList>
            <person name="Fang Y."/>
            <person name="Liao Q."/>
        </authorList>
    </citation>
    <scope>NUCLEOTIDE SEQUENCE</scope>
    <source>
        <strain evidence="1">H3</strain>
        <tissue evidence="1">Leaf</tissue>
    </source>
</reference>